<sequence>MVGNVQTFCLCRARGGLGRPSPHVTRSPDRPFLSYAVNITLWLRLTPVDLEYSADACAPPIHRHRAEDHESRRYNIHLLRPAGDGD</sequence>
<protein>
    <submittedName>
        <fullName evidence="1">Uncharacterized protein</fullName>
    </submittedName>
</protein>
<dbReference type="EMBL" id="BGZK01001317">
    <property type="protein sequence ID" value="GBP77083.1"/>
    <property type="molecule type" value="Genomic_DNA"/>
</dbReference>
<organism evidence="1 2">
    <name type="scientific">Eumeta variegata</name>
    <name type="common">Bagworm moth</name>
    <name type="synonym">Eumeta japonica</name>
    <dbReference type="NCBI Taxonomy" id="151549"/>
    <lineage>
        <taxon>Eukaryota</taxon>
        <taxon>Metazoa</taxon>
        <taxon>Ecdysozoa</taxon>
        <taxon>Arthropoda</taxon>
        <taxon>Hexapoda</taxon>
        <taxon>Insecta</taxon>
        <taxon>Pterygota</taxon>
        <taxon>Neoptera</taxon>
        <taxon>Endopterygota</taxon>
        <taxon>Lepidoptera</taxon>
        <taxon>Glossata</taxon>
        <taxon>Ditrysia</taxon>
        <taxon>Tineoidea</taxon>
        <taxon>Psychidae</taxon>
        <taxon>Oiketicinae</taxon>
        <taxon>Eumeta</taxon>
    </lineage>
</organism>
<dbReference type="AlphaFoldDB" id="A0A4C1YQ16"/>
<evidence type="ECO:0000313" key="1">
    <source>
        <dbReference type="EMBL" id="GBP77083.1"/>
    </source>
</evidence>
<dbReference type="Proteomes" id="UP000299102">
    <property type="component" value="Unassembled WGS sequence"/>
</dbReference>
<name>A0A4C1YQ16_EUMVA</name>
<comment type="caution">
    <text evidence="1">The sequence shown here is derived from an EMBL/GenBank/DDBJ whole genome shotgun (WGS) entry which is preliminary data.</text>
</comment>
<evidence type="ECO:0000313" key="2">
    <source>
        <dbReference type="Proteomes" id="UP000299102"/>
    </source>
</evidence>
<proteinExistence type="predicted"/>
<keyword evidence="2" id="KW-1185">Reference proteome</keyword>
<reference evidence="1 2" key="1">
    <citation type="journal article" date="2019" name="Commun. Biol.">
        <title>The bagworm genome reveals a unique fibroin gene that provides high tensile strength.</title>
        <authorList>
            <person name="Kono N."/>
            <person name="Nakamura H."/>
            <person name="Ohtoshi R."/>
            <person name="Tomita M."/>
            <person name="Numata K."/>
            <person name="Arakawa K."/>
        </authorList>
    </citation>
    <scope>NUCLEOTIDE SEQUENCE [LARGE SCALE GENOMIC DNA]</scope>
</reference>
<gene>
    <name evidence="1" type="ORF">EVAR_61085_1</name>
</gene>
<accession>A0A4C1YQ16</accession>